<dbReference type="InterPro" id="IPR001626">
    <property type="entry name" value="ABC_TroCD"/>
</dbReference>
<evidence type="ECO:0000256" key="5">
    <source>
        <dbReference type="ARBA" id="ARBA00022692"/>
    </source>
</evidence>
<dbReference type="SUPFAM" id="SSF81345">
    <property type="entry name" value="ABC transporter involved in vitamin B12 uptake, BtuC"/>
    <property type="match status" value="1"/>
</dbReference>
<comment type="similarity">
    <text evidence="2 8">Belongs to the ABC-3 integral membrane protein family.</text>
</comment>
<comment type="caution">
    <text evidence="10">The sequence shown here is derived from an EMBL/GenBank/DDBJ whole genome shotgun (WGS) entry which is preliminary data.</text>
</comment>
<dbReference type="InterPro" id="IPR037294">
    <property type="entry name" value="ABC_BtuC-like"/>
</dbReference>
<name>A0ABR6TJF7_9FIRM</name>
<evidence type="ECO:0000256" key="8">
    <source>
        <dbReference type="RuleBase" id="RU003943"/>
    </source>
</evidence>
<evidence type="ECO:0000313" key="11">
    <source>
        <dbReference type="Proteomes" id="UP000713904"/>
    </source>
</evidence>
<keyword evidence="5 8" id="KW-0812">Transmembrane</keyword>
<feature type="transmembrane region" description="Helical" evidence="9">
    <location>
        <begin position="31"/>
        <end position="49"/>
    </location>
</feature>
<dbReference type="Pfam" id="PF00950">
    <property type="entry name" value="ABC-3"/>
    <property type="match status" value="1"/>
</dbReference>
<organism evidence="10 11">
    <name type="scientific">Peptostreptococcus canis</name>
    <dbReference type="NCBI Taxonomy" id="1159213"/>
    <lineage>
        <taxon>Bacteria</taxon>
        <taxon>Bacillati</taxon>
        <taxon>Bacillota</taxon>
        <taxon>Clostridia</taxon>
        <taxon>Peptostreptococcales</taxon>
        <taxon>Peptostreptococcaceae</taxon>
        <taxon>Peptostreptococcus</taxon>
    </lineage>
</organism>
<feature type="transmembrane region" description="Helical" evidence="9">
    <location>
        <begin position="134"/>
        <end position="158"/>
    </location>
</feature>
<dbReference type="EMBL" id="JABGBW010000001">
    <property type="protein sequence ID" value="MBC2575319.1"/>
    <property type="molecule type" value="Genomic_DNA"/>
</dbReference>
<keyword evidence="11" id="KW-1185">Reference proteome</keyword>
<feature type="transmembrane region" description="Helical" evidence="9">
    <location>
        <begin position="227"/>
        <end position="246"/>
    </location>
</feature>
<keyword evidence="7 9" id="KW-0472">Membrane</keyword>
<feature type="transmembrane region" description="Helical" evidence="9">
    <location>
        <begin position="6"/>
        <end position="24"/>
    </location>
</feature>
<reference evidence="10 11" key="1">
    <citation type="submission" date="2020-05" db="EMBL/GenBank/DDBJ databases">
        <title>Draft genome of xy-202 and genomic insight in genome of the genus Peptostreptococcus.</title>
        <authorList>
            <person name="Zhang Z."/>
        </authorList>
    </citation>
    <scope>NUCLEOTIDE SEQUENCE [LARGE SCALE GENOMIC DNA]</scope>
    <source>
        <strain evidence="10 11">DSM 27025</strain>
    </source>
</reference>
<feature type="transmembrane region" description="Helical" evidence="9">
    <location>
        <begin position="199"/>
        <end position="220"/>
    </location>
</feature>
<dbReference type="PANTHER" id="PTHR30477:SF8">
    <property type="entry name" value="METAL TRANSPORT SYSTEM MEMBRANE PROTEIN CT_070-RELATED"/>
    <property type="match status" value="1"/>
</dbReference>
<evidence type="ECO:0000256" key="6">
    <source>
        <dbReference type="ARBA" id="ARBA00022989"/>
    </source>
</evidence>
<keyword evidence="3 8" id="KW-0813">Transport</keyword>
<feature type="transmembrane region" description="Helical" evidence="9">
    <location>
        <begin position="55"/>
        <end position="75"/>
    </location>
</feature>
<keyword evidence="4" id="KW-1003">Cell membrane</keyword>
<protein>
    <submittedName>
        <fullName evidence="10">Metal ABC transporter permease</fullName>
    </submittedName>
</protein>
<feature type="transmembrane region" description="Helical" evidence="9">
    <location>
        <begin position="87"/>
        <end position="106"/>
    </location>
</feature>
<evidence type="ECO:0000256" key="1">
    <source>
        <dbReference type="ARBA" id="ARBA00004651"/>
    </source>
</evidence>
<evidence type="ECO:0000256" key="2">
    <source>
        <dbReference type="ARBA" id="ARBA00008034"/>
    </source>
</evidence>
<keyword evidence="6 9" id="KW-1133">Transmembrane helix</keyword>
<evidence type="ECO:0000256" key="9">
    <source>
        <dbReference type="SAM" id="Phobius"/>
    </source>
</evidence>
<evidence type="ECO:0000256" key="4">
    <source>
        <dbReference type="ARBA" id="ARBA00022475"/>
    </source>
</evidence>
<dbReference type="PANTHER" id="PTHR30477">
    <property type="entry name" value="ABC-TRANSPORTER METAL-BINDING PROTEIN"/>
    <property type="match status" value="1"/>
</dbReference>
<dbReference type="CDD" id="cd06550">
    <property type="entry name" value="TM_ABC_iron-siderophores_like"/>
    <property type="match status" value="1"/>
</dbReference>
<sequence length="372" mass="41133">MIDSYLVLLITSICCSMLGVFLVLRDMSMIADAISHSVLLGIVIAFFITQDISSPWLIVGAGIFGVVTVAAIEMLGKSKRIMRSDAVGVVFPMFFSLAVILISRYARNAHIDTDIVLVGEVIFASLDTISIGGIMLPVSFIKVGIVAIINLIFIIVFYKQMKISTFNQEYAYLLGIPVAAIFYIFMTLTSLTAVVSFDAVGSILVLSFFITPAATAYLVAKDLKKMILLSTVFSVINCTLGTLLAVHYNASMSGMCAFIGMLVYLAVVVFNKKGAVSKYINNKKILTRVVNDMFIIHIGNHINDGTNKQENRIDGMYKHFNWSKDDIEKTADSLLTKGLIEIADNEYKLTELGEKRYNFLNEHYKLNNEGEI</sequence>
<feature type="transmembrane region" description="Helical" evidence="9">
    <location>
        <begin position="252"/>
        <end position="270"/>
    </location>
</feature>
<accession>A0ABR6TJF7</accession>
<dbReference type="Proteomes" id="UP000713904">
    <property type="component" value="Unassembled WGS sequence"/>
</dbReference>
<feature type="transmembrane region" description="Helical" evidence="9">
    <location>
        <begin position="170"/>
        <end position="193"/>
    </location>
</feature>
<evidence type="ECO:0000256" key="7">
    <source>
        <dbReference type="ARBA" id="ARBA00023136"/>
    </source>
</evidence>
<dbReference type="Gene3D" id="1.10.3470.10">
    <property type="entry name" value="ABC transporter involved in vitamin B12 uptake, BtuC"/>
    <property type="match status" value="1"/>
</dbReference>
<gene>
    <name evidence="10" type="ORF">HLB29_01300</name>
</gene>
<dbReference type="RefSeq" id="WP_185623352.1">
    <property type="nucleotide sequence ID" value="NZ_JABGBW010000001.1"/>
</dbReference>
<evidence type="ECO:0000256" key="3">
    <source>
        <dbReference type="ARBA" id="ARBA00022448"/>
    </source>
</evidence>
<evidence type="ECO:0000313" key="10">
    <source>
        <dbReference type="EMBL" id="MBC2575319.1"/>
    </source>
</evidence>
<comment type="subcellular location">
    <subcellularLocation>
        <location evidence="1 8">Cell membrane</location>
        <topology evidence="1 8">Multi-pass membrane protein</topology>
    </subcellularLocation>
</comment>
<proteinExistence type="inferred from homology"/>